<keyword evidence="1" id="KW-0732">Signal</keyword>
<evidence type="ECO:0000256" key="1">
    <source>
        <dbReference type="SAM" id="SignalP"/>
    </source>
</evidence>
<keyword evidence="4" id="KW-1185">Reference proteome</keyword>
<organism evidence="3 4">
    <name type="scientific">Cloacibacterium rupense</name>
    <dbReference type="NCBI Taxonomy" id="517423"/>
    <lineage>
        <taxon>Bacteria</taxon>
        <taxon>Pseudomonadati</taxon>
        <taxon>Bacteroidota</taxon>
        <taxon>Flavobacteriia</taxon>
        <taxon>Flavobacteriales</taxon>
        <taxon>Weeksellaceae</taxon>
    </lineage>
</organism>
<dbReference type="InterPro" id="IPR013229">
    <property type="entry name" value="PEGA"/>
</dbReference>
<evidence type="ECO:0000313" key="4">
    <source>
        <dbReference type="Proteomes" id="UP000620064"/>
    </source>
</evidence>
<gene>
    <name evidence="3" type="ORF">GCM10010992_00030</name>
</gene>
<comment type="caution">
    <text evidence="3">The sequence shown here is derived from an EMBL/GenBank/DDBJ whole genome shotgun (WGS) entry which is preliminary data.</text>
</comment>
<dbReference type="PROSITE" id="PS51257">
    <property type="entry name" value="PROKAR_LIPOPROTEIN"/>
    <property type="match status" value="1"/>
</dbReference>
<proteinExistence type="predicted"/>
<feature type="chain" id="PRO_5047163858" description="PEGA domain-containing protein" evidence="1">
    <location>
        <begin position="23"/>
        <end position="155"/>
    </location>
</feature>
<feature type="domain" description="PEGA" evidence="2">
    <location>
        <begin position="29"/>
        <end position="80"/>
    </location>
</feature>
<dbReference type="Proteomes" id="UP000620064">
    <property type="component" value="Unassembled WGS sequence"/>
</dbReference>
<dbReference type="Pfam" id="PF08308">
    <property type="entry name" value="PEGA"/>
    <property type="match status" value="1"/>
</dbReference>
<name>A0ABQ2NFM3_9FLAO</name>
<sequence length="155" mass="17227">MKKIIFSLGVLSTLMLSSCATIVCGSKQNVSFNSTPTNASIYINEVEVGKTPFQTKLERKKEHSVVIKLDGYKPYETKLTKKFNAWYLGNLIFGGLIGIVIDPITGAIYELSPDQVNAQLQEGTLTNKSNKKDIFIAVSLEKDPNWKKIGQLEKL</sequence>
<evidence type="ECO:0000313" key="3">
    <source>
        <dbReference type="EMBL" id="GGP00959.1"/>
    </source>
</evidence>
<dbReference type="RefSeq" id="WP_188616026.1">
    <property type="nucleotide sequence ID" value="NZ_BMLV01000001.1"/>
</dbReference>
<protein>
    <recommendedName>
        <fullName evidence="2">PEGA domain-containing protein</fullName>
    </recommendedName>
</protein>
<reference evidence="4" key="1">
    <citation type="journal article" date="2019" name="Int. J. Syst. Evol. Microbiol.">
        <title>The Global Catalogue of Microorganisms (GCM) 10K type strain sequencing project: providing services to taxonomists for standard genome sequencing and annotation.</title>
        <authorList>
            <consortium name="The Broad Institute Genomics Platform"/>
            <consortium name="The Broad Institute Genome Sequencing Center for Infectious Disease"/>
            <person name="Wu L."/>
            <person name="Ma J."/>
        </authorList>
    </citation>
    <scope>NUCLEOTIDE SEQUENCE [LARGE SCALE GENOMIC DNA]</scope>
    <source>
        <strain evidence="4">CGMCC 1.7656</strain>
    </source>
</reference>
<evidence type="ECO:0000259" key="2">
    <source>
        <dbReference type="Pfam" id="PF08308"/>
    </source>
</evidence>
<dbReference type="EMBL" id="BMLV01000001">
    <property type="protein sequence ID" value="GGP00959.1"/>
    <property type="molecule type" value="Genomic_DNA"/>
</dbReference>
<feature type="signal peptide" evidence="1">
    <location>
        <begin position="1"/>
        <end position="22"/>
    </location>
</feature>
<accession>A0ABQ2NFM3</accession>